<evidence type="ECO:0000313" key="2">
    <source>
        <dbReference type="EMBL" id="MBB6073204.1"/>
    </source>
</evidence>
<evidence type="ECO:0000313" key="3">
    <source>
        <dbReference type="Proteomes" id="UP000582837"/>
    </source>
</evidence>
<gene>
    <name evidence="2" type="ORF">HNQ61_004871</name>
</gene>
<organism evidence="2 3">
    <name type="scientific">Longimicrobium terrae</name>
    <dbReference type="NCBI Taxonomy" id="1639882"/>
    <lineage>
        <taxon>Bacteria</taxon>
        <taxon>Pseudomonadati</taxon>
        <taxon>Gemmatimonadota</taxon>
        <taxon>Longimicrobiia</taxon>
        <taxon>Longimicrobiales</taxon>
        <taxon>Longimicrobiaceae</taxon>
        <taxon>Longimicrobium</taxon>
    </lineage>
</organism>
<dbReference type="EMBL" id="JACHIA010000022">
    <property type="protein sequence ID" value="MBB6073204.1"/>
    <property type="molecule type" value="Genomic_DNA"/>
</dbReference>
<name>A0A841H5F9_9BACT</name>
<protein>
    <submittedName>
        <fullName evidence="2">Uncharacterized protein</fullName>
    </submittedName>
</protein>
<keyword evidence="3" id="KW-1185">Reference proteome</keyword>
<evidence type="ECO:0000256" key="1">
    <source>
        <dbReference type="SAM" id="MobiDB-lite"/>
    </source>
</evidence>
<dbReference type="Proteomes" id="UP000582837">
    <property type="component" value="Unassembled WGS sequence"/>
</dbReference>
<sequence length="77" mass="7831">MQFRGGKGELTQSSGAAGRRAVEGSSRSDTFRISNLPKRPGSLNSPYAEDAGEGGGTRGNCMGQGEETEGKPLGGTA</sequence>
<feature type="region of interest" description="Disordered" evidence="1">
    <location>
        <begin position="1"/>
        <end position="77"/>
    </location>
</feature>
<comment type="caution">
    <text evidence="2">The sequence shown here is derived from an EMBL/GenBank/DDBJ whole genome shotgun (WGS) entry which is preliminary data.</text>
</comment>
<dbReference type="AlphaFoldDB" id="A0A841H5F9"/>
<accession>A0A841H5F9</accession>
<reference evidence="2 3" key="1">
    <citation type="submission" date="2020-08" db="EMBL/GenBank/DDBJ databases">
        <title>Genomic Encyclopedia of Type Strains, Phase IV (KMG-IV): sequencing the most valuable type-strain genomes for metagenomic binning, comparative biology and taxonomic classification.</title>
        <authorList>
            <person name="Goeker M."/>
        </authorList>
    </citation>
    <scope>NUCLEOTIDE SEQUENCE [LARGE SCALE GENOMIC DNA]</scope>
    <source>
        <strain evidence="2 3">DSM 29007</strain>
    </source>
</reference>
<proteinExistence type="predicted"/>